<dbReference type="AlphaFoldDB" id="A0AA37SA69"/>
<evidence type="ECO:0000313" key="1">
    <source>
        <dbReference type="EMBL" id="GLQ30962.1"/>
    </source>
</evidence>
<keyword evidence="2" id="KW-1185">Reference proteome</keyword>
<gene>
    <name evidence="1" type="ORF">GCM10007876_14410</name>
</gene>
<sequence length="306" mass="34809">MWREIKYTIGVNRGVSEQTVWIRDVIIKRLPGPIAEQVFLSGTSSNSTSSAFWCGYQSAIQMLFGRFLNNEIASIVVNEHRSFKPSDWITEIEKKSEAFVLVGKKDFITAPDQIDLLLVAANEQGYESKASKLCKVKRNIDGLSLVDLNMPVFKDLKKSKGVFSRLELAHDEVLPGDGYDWFVKPFRVVEDFYVSLSMLGYLIKILMKHELDLTSFIPRLTLVLNGISSAEQELNCYIANGGETGLFLETFIKEVGENIQVLMQYFKDNGALKDYQQDMMIFKIGEKARDIRYQRALSKELEVSIS</sequence>
<dbReference type="RefSeq" id="WP_284380406.1">
    <property type="nucleotide sequence ID" value="NZ_BSNM01000011.1"/>
</dbReference>
<name>A0AA37SA69_9GAMM</name>
<proteinExistence type="predicted"/>
<organism evidence="1 2">
    <name type="scientific">Litoribrevibacter albus</name>
    <dbReference type="NCBI Taxonomy" id="1473156"/>
    <lineage>
        <taxon>Bacteria</taxon>
        <taxon>Pseudomonadati</taxon>
        <taxon>Pseudomonadota</taxon>
        <taxon>Gammaproteobacteria</taxon>
        <taxon>Oceanospirillales</taxon>
        <taxon>Oceanospirillaceae</taxon>
        <taxon>Litoribrevibacter</taxon>
    </lineage>
</organism>
<reference evidence="1" key="2">
    <citation type="submission" date="2023-01" db="EMBL/GenBank/DDBJ databases">
        <title>Draft genome sequence of Litoribrevibacter albus strain NBRC 110071.</title>
        <authorList>
            <person name="Sun Q."/>
            <person name="Mori K."/>
        </authorList>
    </citation>
    <scope>NUCLEOTIDE SEQUENCE</scope>
    <source>
        <strain evidence="1">NBRC 110071</strain>
    </source>
</reference>
<accession>A0AA37SA69</accession>
<dbReference type="Proteomes" id="UP001161389">
    <property type="component" value="Unassembled WGS sequence"/>
</dbReference>
<dbReference type="EMBL" id="BSNM01000011">
    <property type="protein sequence ID" value="GLQ30962.1"/>
    <property type="molecule type" value="Genomic_DNA"/>
</dbReference>
<comment type="caution">
    <text evidence="1">The sequence shown here is derived from an EMBL/GenBank/DDBJ whole genome shotgun (WGS) entry which is preliminary data.</text>
</comment>
<reference evidence="1" key="1">
    <citation type="journal article" date="2014" name="Int. J. Syst. Evol. Microbiol.">
        <title>Complete genome sequence of Corynebacterium casei LMG S-19264T (=DSM 44701T), isolated from a smear-ripened cheese.</title>
        <authorList>
            <consortium name="US DOE Joint Genome Institute (JGI-PGF)"/>
            <person name="Walter F."/>
            <person name="Albersmeier A."/>
            <person name="Kalinowski J."/>
            <person name="Ruckert C."/>
        </authorList>
    </citation>
    <scope>NUCLEOTIDE SEQUENCE</scope>
    <source>
        <strain evidence="1">NBRC 110071</strain>
    </source>
</reference>
<protein>
    <submittedName>
        <fullName evidence="1">Uncharacterized protein</fullName>
    </submittedName>
</protein>
<evidence type="ECO:0000313" key="2">
    <source>
        <dbReference type="Proteomes" id="UP001161389"/>
    </source>
</evidence>